<dbReference type="Pfam" id="PF03976">
    <property type="entry name" value="PPK2"/>
    <property type="match status" value="1"/>
</dbReference>
<sequence length="331" mass="38070">MLTDKEARQLSLKFRIEDGKTFNLRNYDPAEHRDFSKHDAKAWMRKRKKRLAAFQEAMAAGKTQSVLMILQGMDAAGKDGVIRHVMGGINPQGARVSGFKQPTPVERDHGYLWRVSRATPLLGEIGIFNRSYYEDVLVARVHKENLDRRGLAGNPDDPSFWDDRLRDIRHFETYLHRQNVHIVKIMLHISPEEQQRRLLRRLERPEKLWKFSASDFKERGYWNAYQDAYAAAIAGSATAQAPWYVVPSDKKWFSRLVVLEALIDVFERHPPRMPEAAPEIIKNLDALKKALKESEIPKKGVARPEKLLPNVNAPRKHAASSSRKVLAHKVT</sequence>
<dbReference type="RefSeq" id="WP_319806506.1">
    <property type="nucleotide sequence ID" value="NZ_CP107052.1"/>
</dbReference>
<dbReference type="Gene3D" id="3.40.50.300">
    <property type="entry name" value="P-loop containing nucleotide triphosphate hydrolases"/>
    <property type="match status" value="1"/>
</dbReference>
<keyword evidence="3" id="KW-0418">Kinase</keyword>
<reference evidence="3" key="1">
    <citation type="submission" date="2022-10" db="EMBL/GenBank/DDBJ databases">
        <title>Candidatus Kirkpatrella diaphorinas gen. nov., sp. nov., an uncultured endosymbiont identified in a population of Diaphorina citri from Hawaii.</title>
        <authorList>
            <person name="Henry E.M."/>
            <person name="Carlson C.R."/>
            <person name="Kuo Y.-W."/>
        </authorList>
    </citation>
    <scope>NUCLEOTIDE SEQUENCE</scope>
    <source>
        <strain evidence="3">CADCRV1</strain>
    </source>
</reference>
<dbReference type="NCBIfam" id="TIGR03709">
    <property type="entry name" value="PPK2_rel_1"/>
    <property type="match status" value="1"/>
</dbReference>
<keyword evidence="3" id="KW-0808">Transferase</keyword>
<dbReference type="InterPro" id="IPR022300">
    <property type="entry name" value="PPK2-rel_1"/>
</dbReference>
<dbReference type="InterPro" id="IPR022488">
    <property type="entry name" value="PPK2-related"/>
</dbReference>
<gene>
    <name evidence="3" type="ORF">N5W20_07340</name>
</gene>
<dbReference type="SUPFAM" id="SSF52540">
    <property type="entry name" value="P-loop containing nucleoside triphosphate hydrolases"/>
    <property type="match status" value="1"/>
</dbReference>
<evidence type="ECO:0000313" key="3">
    <source>
        <dbReference type="EMBL" id="UYH50914.1"/>
    </source>
</evidence>
<feature type="region of interest" description="Disordered" evidence="1">
    <location>
        <begin position="302"/>
        <end position="331"/>
    </location>
</feature>
<protein>
    <submittedName>
        <fullName evidence="3">Polyphosphate kinase 2 family protein</fullName>
    </submittedName>
</protein>
<evidence type="ECO:0000259" key="2">
    <source>
        <dbReference type="Pfam" id="PF03976"/>
    </source>
</evidence>
<dbReference type="InterPro" id="IPR027417">
    <property type="entry name" value="P-loop_NTPase"/>
</dbReference>
<keyword evidence="4" id="KW-1185">Reference proteome</keyword>
<feature type="domain" description="Polyphosphate kinase-2-related" evidence="2">
    <location>
        <begin position="36"/>
        <end position="268"/>
    </location>
</feature>
<proteinExistence type="predicted"/>
<name>A0ABY6GHB4_9PROT</name>
<evidence type="ECO:0000256" key="1">
    <source>
        <dbReference type="SAM" id="MobiDB-lite"/>
    </source>
</evidence>
<dbReference type="GO" id="GO:0016301">
    <property type="term" value="F:kinase activity"/>
    <property type="evidence" value="ECO:0007669"/>
    <property type="project" value="UniProtKB-KW"/>
</dbReference>
<organism evidence="3 4">
    <name type="scientific">Candidatus Kirkpatrickella diaphorinae</name>
    <dbReference type="NCBI Taxonomy" id="2984322"/>
    <lineage>
        <taxon>Bacteria</taxon>
        <taxon>Pseudomonadati</taxon>
        <taxon>Pseudomonadota</taxon>
        <taxon>Alphaproteobacteria</taxon>
        <taxon>Acetobacterales</taxon>
        <taxon>Acetobacteraceae</taxon>
        <taxon>Candidatus Kirkpatrickella</taxon>
    </lineage>
</organism>
<evidence type="ECO:0000313" key="4">
    <source>
        <dbReference type="Proteomes" id="UP001163831"/>
    </source>
</evidence>
<dbReference type="PANTHER" id="PTHR34383:SF3">
    <property type="entry name" value="POLYPHOSPHATE:AMP PHOSPHOTRANSFERASE"/>
    <property type="match status" value="1"/>
</dbReference>
<dbReference type="EMBL" id="CP107052">
    <property type="protein sequence ID" value="UYH50914.1"/>
    <property type="molecule type" value="Genomic_DNA"/>
</dbReference>
<dbReference type="Proteomes" id="UP001163831">
    <property type="component" value="Chromosome"/>
</dbReference>
<accession>A0ABY6GHB4</accession>
<dbReference type="PANTHER" id="PTHR34383">
    <property type="entry name" value="POLYPHOSPHATE:AMP PHOSPHOTRANSFERASE-RELATED"/>
    <property type="match status" value="1"/>
</dbReference>